<dbReference type="InterPro" id="IPR003616">
    <property type="entry name" value="Post-SET_dom"/>
</dbReference>
<dbReference type="PANTHER" id="PTHR13793">
    <property type="entry name" value="PHD FINGER PROTEINS"/>
    <property type="match status" value="1"/>
</dbReference>
<dbReference type="Pfam" id="PF13832">
    <property type="entry name" value="zf-HC5HC2H_2"/>
    <property type="match status" value="1"/>
</dbReference>
<dbReference type="PROSITE" id="PS50868">
    <property type="entry name" value="POST_SET"/>
    <property type="match status" value="1"/>
</dbReference>
<dbReference type="CDD" id="cd15663">
    <property type="entry name" value="ePHD_ATX3_4_5_like"/>
    <property type="match status" value="1"/>
</dbReference>
<evidence type="ECO:0000256" key="10">
    <source>
        <dbReference type="SAM" id="MobiDB-lite"/>
    </source>
</evidence>
<dbReference type="InterPro" id="IPR001965">
    <property type="entry name" value="Znf_PHD"/>
</dbReference>
<evidence type="ECO:0000259" key="13">
    <source>
        <dbReference type="PROSITE" id="PS50812"/>
    </source>
</evidence>
<evidence type="ECO:0000256" key="1">
    <source>
        <dbReference type="ARBA" id="ARBA00022603"/>
    </source>
</evidence>
<dbReference type="PROSITE" id="PS51566">
    <property type="entry name" value="SAM_MT43_TRX_MLL"/>
    <property type="match status" value="1"/>
</dbReference>
<feature type="domain" description="Post-SET" evidence="14">
    <location>
        <begin position="944"/>
        <end position="960"/>
    </location>
</feature>
<keyword evidence="4" id="KW-0479">Metal-binding</keyword>
<evidence type="ECO:0000313" key="17">
    <source>
        <dbReference type="Proteomes" id="UP000824890"/>
    </source>
</evidence>
<dbReference type="Proteomes" id="UP000824890">
    <property type="component" value="Unassembled WGS sequence"/>
</dbReference>
<evidence type="ECO:0000256" key="4">
    <source>
        <dbReference type="ARBA" id="ARBA00022723"/>
    </source>
</evidence>
<dbReference type="InterPro" id="IPR019787">
    <property type="entry name" value="Znf_PHD-finger"/>
</dbReference>
<keyword evidence="2" id="KW-0808">Transferase</keyword>
<feature type="region of interest" description="Disordered" evidence="10">
    <location>
        <begin position="96"/>
        <end position="119"/>
    </location>
</feature>
<keyword evidence="17" id="KW-1185">Reference proteome</keyword>
<dbReference type="Pfam" id="PF00628">
    <property type="entry name" value="PHD"/>
    <property type="match status" value="1"/>
</dbReference>
<dbReference type="Pfam" id="PF00855">
    <property type="entry name" value="PWWP"/>
    <property type="match status" value="1"/>
</dbReference>
<dbReference type="InterPro" id="IPR001214">
    <property type="entry name" value="SET_dom"/>
</dbReference>
<proteinExistence type="predicted"/>
<dbReference type="InterPro" id="IPR025780">
    <property type="entry name" value="Hist-Lys_N-MeTrfase_ATX"/>
</dbReference>
<dbReference type="SMART" id="SM00508">
    <property type="entry name" value="PostSET"/>
    <property type="match status" value="1"/>
</dbReference>
<dbReference type="Gene3D" id="2.170.270.10">
    <property type="entry name" value="SET domain"/>
    <property type="match status" value="1"/>
</dbReference>
<dbReference type="InterPro" id="IPR041955">
    <property type="entry name" value="ATX3/4/5_ePHD"/>
</dbReference>
<name>A0ABQ8E259_BRANA</name>
<dbReference type="PANTHER" id="PTHR13793:SF152">
    <property type="entry name" value="HISTONE-LYSINE N-METHYLTRANSFERASE ATX4"/>
    <property type="match status" value="1"/>
</dbReference>
<dbReference type="InterPro" id="IPR046341">
    <property type="entry name" value="SET_dom_sf"/>
</dbReference>
<evidence type="ECO:0000256" key="5">
    <source>
        <dbReference type="ARBA" id="ARBA00022771"/>
    </source>
</evidence>
<dbReference type="Gene3D" id="3.30.40.10">
    <property type="entry name" value="Zinc/RING finger domain, C3HC4 (zinc finger)"/>
    <property type="match status" value="3"/>
</dbReference>
<dbReference type="InterPro" id="IPR042011">
    <property type="entry name" value="ATX3/4/5_PHD"/>
</dbReference>
<keyword evidence="8" id="KW-0539">Nucleus</keyword>
<dbReference type="PROSITE" id="PS01359">
    <property type="entry name" value="ZF_PHD_1"/>
    <property type="match status" value="1"/>
</dbReference>
<evidence type="ECO:0000256" key="8">
    <source>
        <dbReference type="ARBA" id="ARBA00023242"/>
    </source>
</evidence>
<feature type="domain" description="PHD-type" evidence="15">
    <location>
        <begin position="572"/>
        <end position="687"/>
    </location>
</feature>
<dbReference type="Gene3D" id="2.30.30.140">
    <property type="match status" value="1"/>
</dbReference>
<evidence type="ECO:0000259" key="12">
    <source>
        <dbReference type="PROSITE" id="PS50280"/>
    </source>
</evidence>
<dbReference type="SUPFAM" id="SSF63748">
    <property type="entry name" value="Tudor/PWWP/MBT"/>
    <property type="match status" value="1"/>
</dbReference>
<protein>
    <submittedName>
        <fullName evidence="16">Uncharacterized protein</fullName>
    </submittedName>
</protein>
<sequence length="960" mass="108485">MIIKRELKTQMIPSLKRCRLSNSVSHSTKKRKSNLGGYYYPLSLLGDISSGIVPGGGPNGFSTREAPSGVSRPPLVPTSRGRIRMLPSRFNDSVLDNWRKDGKNGREGEVERRKEKASSSLKSKQLEARACVVVREREDERVQREGFYGPENFYSGDLVWAKSGRSEPFWPAIVIDPMVQAPELVLRSCIPDSACVVFFGHSGNESERDYAWVRRGMIFPFLDYVARFQEQSELQGCSPGRFQMALEEAFLADQGFMEKLMDDIHTAAGNSSFDDSSLQELKNYRNPLACAGCETVISFEMAKKMKALTPGDQLLCKPCSRVKKSKHNCGICKRIGNHLDRQTWVKCDGCKVWVHVECDKTSDKHLKGLGETDYYCPTCRAKFNFELSDSEKPKLKLGKGDGGMVLPDKVIVVCSGVEGIYFPSLHLIVCKCGSCGPQKKALSEWERHTGSKVRNWKTSVKVKSSKLPLEEWMMKLGELHANATAANVPKRPSIKQRKQKLRAFLSERYEPVNAKWTTERCAVCRWVEDWDYNKIIICNRCQIAVHQECYGATNIHDFTSWVCKACQKPSIKRDCCLCPVKGGALKPTDVETLWVHVTCAWFQPEVCFASDEKMEPAVGILSIPSSNFVKICVICKQIHGSCTQCCKCSTYYHAMCASRAGYRMELHSLEKNGRQITKMLSYCAYHRAPDPDTVLIMQTSKDVFSAKGLVQNKKQGGSRLISSIRRDDKESPAEDTVTCDPFSAARCRVYRRNTNTKKRSEEEAIPHHTRGPSHHPSAAIRTLNTFRHVPEEPKSFSSFRERLRHLQASTLSGQKWIGSALGDLEYMDGVFLLKELSKMEKWYVIEYRGEQVRGSIADLREARYRREGKDCYLFKISEEVVVDATDKGNIARLINHSCTPNCYARIMSVGDGESRIVLIAKANIAVGEELTYDYLFDPDEPEEFKVPCLCKAPNCRKFMN</sequence>
<feature type="compositionally biased region" description="Basic and acidic residues" evidence="10">
    <location>
        <begin position="97"/>
        <end position="117"/>
    </location>
</feature>
<keyword evidence="3" id="KW-0949">S-adenosyl-L-methionine</keyword>
<dbReference type="SUPFAM" id="SSF82199">
    <property type="entry name" value="SET domain"/>
    <property type="match status" value="1"/>
</dbReference>
<dbReference type="CDD" id="cd10518">
    <property type="entry name" value="SET_SETD1-like"/>
    <property type="match status" value="1"/>
</dbReference>
<dbReference type="CDD" id="cd15495">
    <property type="entry name" value="PHD_ATX3_4_5_like"/>
    <property type="match status" value="1"/>
</dbReference>
<dbReference type="Pfam" id="PF00856">
    <property type="entry name" value="SET"/>
    <property type="match status" value="1"/>
</dbReference>
<feature type="region of interest" description="Disordered" evidence="10">
    <location>
        <begin position="755"/>
        <end position="777"/>
    </location>
</feature>
<dbReference type="EMBL" id="JAGKQM010000003">
    <property type="protein sequence ID" value="KAH0935681.1"/>
    <property type="molecule type" value="Genomic_DNA"/>
</dbReference>
<feature type="domain" description="PHD-type" evidence="11">
    <location>
        <begin position="326"/>
        <end position="382"/>
    </location>
</feature>
<feature type="domain" description="SET" evidence="12">
    <location>
        <begin position="794"/>
        <end position="935"/>
    </location>
</feature>
<dbReference type="SUPFAM" id="SSF57903">
    <property type="entry name" value="FYVE/PHD zinc finger"/>
    <property type="match status" value="2"/>
</dbReference>
<gene>
    <name evidence="16" type="ORF">HID58_012798</name>
</gene>
<dbReference type="InterPro" id="IPR013083">
    <property type="entry name" value="Znf_RING/FYVE/PHD"/>
</dbReference>
<dbReference type="CDD" id="cd20143">
    <property type="entry name" value="PWWP_AtATX3-like"/>
    <property type="match status" value="1"/>
</dbReference>
<keyword evidence="6" id="KW-0862">Zinc</keyword>
<evidence type="ECO:0000256" key="9">
    <source>
        <dbReference type="PROSITE-ProRule" id="PRU00146"/>
    </source>
</evidence>
<dbReference type="PROSITE" id="PS50812">
    <property type="entry name" value="PWWP"/>
    <property type="match status" value="1"/>
</dbReference>
<feature type="domain" description="PHD-type" evidence="11">
    <location>
        <begin position="518"/>
        <end position="569"/>
    </location>
</feature>
<accession>A0ABQ8E259</accession>
<dbReference type="SMART" id="SM00249">
    <property type="entry name" value="PHD"/>
    <property type="match status" value="3"/>
</dbReference>
<keyword evidence="7" id="KW-0156">Chromatin regulator</keyword>
<keyword evidence="5 9" id="KW-0863">Zinc-finger</keyword>
<evidence type="ECO:0000256" key="6">
    <source>
        <dbReference type="ARBA" id="ARBA00022833"/>
    </source>
</evidence>
<evidence type="ECO:0000256" key="2">
    <source>
        <dbReference type="ARBA" id="ARBA00022679"/>
    </source>
</evidence>
<organism evidence="16 17">
    <name type="scientific">Brassica napus</name>
    <name type="common">Rape</name>
    <dbReference type="NCBI Taxonomy" id="3708"/>
    <lineage>
        <taxon>Eukaryota</taxon>
        <taxon>Viridiplantae</taxon>
        <taxon>Streptophyta</taxon>
        <taxon>Embryophyta</taxon>
        <taxon>Tracheophyta</taxon>
        <taxon>Spermatophyta</taxon>
        <taxon>Magnoliopsida</taxon>
        <taxon>eudicotyledons</taxon>
        <taxon>Gunneridae</taxon>
        <taxon>Pentapetalae</taxon>
        <taxon>rosids</taxon>
        <taxon>malvids</taxon>
        <taxon>Brassicales</taxon>
        <taxon>Brassicaceae</taxon>
        <taxon>Brassiceae</taxon>
        <taxon>Brassica</taxon>
    </lineage>
</organism>
<dbReference type="PROSITE" id="PS50280">
    <property type="entry name" value="SET"/>
    <property type="match status" value="1"/>
</dbReference>
<dbReference type="InterPro" id="IPR000313">
    <property type="entry name" value="PWWP_dom"/>
</dbReference>
<evidence type="ECO:0000313" key="16">
    <source>
        <dbReference type="EMBL" id="KAH0935681.1"/>
    </source>
</evidence>
<dbReference type="PROSITE" id="PS51805">
    <property type="entry name" value="EPHD"/>
    <property type="match status" value="1"/>
</dbReference>
<dbReference type="InterPro" id="IPR011011">
    <property type="entry name" value="Znf_FYVE_PHD"/>
</dbReference>
<dbReference type="PROSITE" id="PS50016">
    <property type="entry name" value="ZF_PHD_2"/>
    <property type="match status" value="2"/>
</dbReference>
<comment type="caution">
    <text evidence="16">The sequence shown here is derived from an EMBL/GenBank/DDBJ whole genome shotgun (WGS) entry which is preliminary data.</text>
</comment>
<evidence type="ECO:0000256" key="3">
    <source>
        <dbReference type="ARBA" id="ARBA00022691"/>
    </source>
</evidence>
<reference evidence="16 17" key="1">
    <citation type="submission" date="2021-05" db="EMBL/GenBank/DDBJ databases">
        <title>Genome Assembly of Synthetic Allotetraploid Brassica napus Reveals Homoeologous Exchanges between Subgenomes.</title>
        <authorList>
            <person name="Davis J.T."/>
        </authorList>
    </citation>
    <scope>NUCLEOTIDE SEQUENCE [LARGE SCALE GENOMIC DNA]</scope>
    <source>
        <strain evidence="17">cv. Da-Ae</strain>
        <tissue evidence="16">Seedling</tissue>
    </source>
</reference>
<feature type="domain" description="PWWP" evidence="13">
    <location>
        <begin position="155"/>
        <end position="224"/>
    </location>
</feature>
<dbReference type="InterPro" id="IPR050701">
    <property type="entry name" value="Histone_Mod_Regulator"/>
</dbReference>
<dbReference type="Pfam" id="PF13831">
    <property type="entry name" value="PHD_2"/>
    <property type="match status" value="1"/>
</dbReference>
<dbReference type="SMART" id="SM00317">
    <property type="entry name" value="SET"/>
    <property type="match status" value="1"/>
</dbReference>
<evidence type="ECO:0000256" key="7">
    <source>
        <dbReference type="ARBA" id="ARBA00022853"/>
    </source>
</evidence>
<keyword evidence="1" id="KW-0489">Methyltransferase</keyword>
<dbReference type="InterPro" id="IPR019786">
    <property type="entry name" value="Zinc_finger_PHD-type_CS"/>
</dbReference>
<evidence type="ECO:0000259" key="15">
    <source>
        <dbReference type="PROSITE" id="PS51805"/>
    </source>
</evidence>
<evidence type="ECO:0000259" key="11">
    <source>
        <dbReference type="PROSITE" id="PS50016"/>
    </source>
</evidence>
<evidence type="ECO:0000259" key="14">
    <source>
        <dbReference type="PROSITE" id="PS50868"/>
    </source>
</evidence>
<dbReference type="CDD" id="cd15517">
    <property type="entry name" value="PHD_TCF19_like"/>
    <property type="match status" value="1"/>
</dbReference>
<dbReference type="InterPro" id="IPR034732">
    <property type="entry name" value="EPHD"/>
</dbReference>